<keyword evidence="1" id="KW-0805">Transcription regulation</keyword>
<gene>
    <name evidence="5" type="ORF">SAMN04324258_2102</name>
</gene>
<feature type="domain" description="HTH gntR-type" evidence="4">
    <location>
        <begin position="21"/>
        <end position="88"/>
    </location>
</feature>
<dbReference type="STRING" id="526729.SAMN04324258_2102"/>
<dbReference type="SMART" id="SM00345">
    <property type="entry name" value="HTH_GNTR"/>
    <property type="match status" value="1"/>
</dbReference>
<dbReference type="InterPro" id="IPR036390">
    <property type="entry name" value="WH_DNA-bd_sf"/>
</dbReference>
<dbReference type="InterPro" id="IPR008920">
    <property type="entry name" value="TF_FadR/GntR_C"/>
</dbReference>
<keyword evidence="6" id="KW-1185">Reference proteome</keyword>
<dbReference type="Proteomes" id="UP000189777">
    <property type="component" value="Unassembled WGS sequence"/>
</dbReference>
<sequence length="243" mass="25907">MSDGAGGGRRSPVLGSLGMPDSIRARVLVTLREAMVAGELEPGAIYSAPALAQRLGVSATPVREAMMELTREGLVETLRHRGYRVVALGDVALEEILQIRELVEVPTVGRVAALATAAQVEALRPLADRIDATAAAGELQAFVAADTTFHTEVLAIAGNERLVEEVRRLRGMSRLLGLQKLHEEGRLAATICEHHELLDLLAAADAPGAEAWMRRHLQHVRDIWSGRGDAVSEPADRGTVGAG</sequence>
<dbReference type="InterPro" id="IPR000524">
    <property type="entry name" value="Tscrpt_reg_HTH_GntR"/>
</dbReference>
<accession>A0A1T5KDZ2</accession>
<evidence type="ECO:0000256" key="3">
    <source>
        <dbReference type="ARBA" id="ARBA00023163"/>
    </source>
</evidence>
<evidence type="ECO:0000313" key="5">
    <source>
        <dbReference type="EMBL" id="SKC61739.1"/>
    </source>
</evidence>
<dbReference type="Pfam" id="PF07729">
    <property type="entry name" value="FCD"/>
    <property type="match status" value="1"/>
</dbReference>
<dbReference type="Pfam" id="PF00392">
    <property type="entry name" value="GntR"/>
    <property type="match status" value="1"/>
</dbReference>
<dbReference type="CDD" id="cd07377">
    <property type="entry name" value="WHTH_GntR"/>
    <property type="match status" value="1"/>
</dbReference>
<dbReference type="PANTHER" id="PTHR43537:SF45">
    <property type="entry name" value="GNTR FAMILY REGULATORY PROTEIN"/>
    <property type="match status" value="1"/>
</dbReference>
<evidence type="ECO:0000313" key="6">
    <source>
        <dbReference type="Proteomes" id="UP000189777"/>
    </source>
</evidence>
<evidence type="ECO:0000256" key="2">
    <source>
        <dbReference type="ARBA" id="ARBA00023125"/>
    </source>
</evidence>
<dbReference type="OrthoDB" id="3864082at2"/>
<dbReference type="Gene3D" id="1.20.120.530">
    <property type="entry name" value="GntR ligand-binding domain-like"/>
    <property type="match status" value="1"/>
</dbReference>
<dbReference type="InterPro" id="IPR011711">
    <property type="entry name" value="GntR_C"/>
</dbReference>
<dbReference type="GO" id="GO:0003677">
    <property type="term" value="F:DNA binding"/>
    <property type="evidence" value="ECO:0007669"/>
    <property type="project" value="UniProtKB-KW"/>
</dbReference>
<dbReference type="InterPro" id="IPR036388">
    <property type="entry name" value="WH-like_DNA-bd_sf"/>
</dbReference>
<name>A0A1T5KDZ2_9MICO</name>
<dbReference type="SUPFAM" id="SSF48008">
    <property type="entry name" value="GntR ligand-binding domain-like"/>
    <property type="match status" value="1"/>
</dbReference>
<dbReference type="PROSITE" id="PS50949">
    <property type="entry name" value="HTH_GNTR"/>
    <property type="match status" value="1"/>
</dbReference>
<reference evidence="5 6" key="1">
    <citation type="submission" date="2017-02" db="EMBL/GenBank/DDBJ databases">
        <authorList>
            <person name="Peterson S.W."/>
        </authorList>
    </citation>
    <scope>NUCLEOTIDE SEQUENCE [LARGE SCALE GENOMIC DNA]</scope>
    <source>
        <strain evidence="5 6">DSM 21481</strain>
    </source>
</reference>
<proteinExistence type="predicted"/>
<dbReference type="PANTHER" id="PTHR43537">
    <property type="entry name" value="TRANSCRIPTIONAL REGULATOR, GNTR FAMILY"/>
    <property type="match status" value="1"/>
</dbReference>
<dbReference type="Gene3D" id="1.10.10.10">
    <property type="entry name" value="Winged helix-like DNA-binding domain superfamily/Winged helix DNA-binding domain"/>
    <property type="match status" value="1"/>
</dbReference>
<evidence type="ECO:0000256" key="1">
    <source>
        <dbReference type="ARBA" id="ARBA00023015"/>
    </source>
</evidence>
<dbReference type="SMART" id="SM00895">
    <property type="entry name" value="FCD"/>
    <property type="match status" value="1"/>
</dbReference>
<dbReference type="SUPFAM" id="SSF46785">
    <property type="entry name" value="Winged helix' DNA-binding domain"/>
    <property type="match status" value="1"/>
</dbReference>
<dbReference type="GO" id="GO:0003700">
    <property type="term" value="F:DNA-binding transcription factor activity"/>
    <property type="evidence" value="ECO:0007669"/>
    <property type="project" value="InterPro"/>
</dbReference>
<organism evidence="5 6">
    <name type="scientific">Krasilnikoviella flava</name>
    <dbReference type="NCBI Taxonomy" id="526729"/>
    <lineage>
        <taxon>Bacteria</taxon>
        <taxon>Bacillati</taxon>
        <taxon>Actinomycetota</taxon>
        <taxon>Actinomycetes</taxon>
        <taxon>Micrococcales</taxon>
        <taxon>Promicromonosporaceae</taxon>
        <taxon>Krasilnikoviella</taxon>
    </lineage>
</organism>
<protein>
    <submittedName>
        <fullName evidence="5">DNA-binding transcriptional regulator, GntR family</fullName>
    </submittedName>
</protein>
<dbReference type="EMBL" id="FUZQ01000003">
    <property type="protein sequence ID" value="SKC61739.1"/>
    <property type="molecule type" value="Genomic_DNA"/>
</dbReference>
<keyword evidence="3" id="KW-0804">Transcription</keyword>
<keyword evidence="2 5" id="KW-0238">DNA-binding</keyword>
<dbReference type="AlphaFoldDB" id="A0A1T5KDZ2"/>
<evidence type="ECO:0000259" key="4">
    <source>
        <dbReference type="PROSITE" id="PS50949"/>
    </source>
</evidence>